<dbReference type="Proteomes" id="UP000282195">
    <property type="component" value="Chromosome"/>
</dbReference>
<name>A0A387FHW2_9HYPH</name>
<dbReference type="EMBL" id="CP032694">
    <property type="protein sequence ID" value="AYG57943.1"/>
    <property type="molecule type" value="Genomic_DNA"/>
</dbReference>
<sequence>MSSRAVEILVEECTFNPRTLEIKFPEQALAACELPARYFFEVLEDAPRLSSLSFLDERWYDDPTSRHAYELAGPHGRAEINAIICGVLHEVSHRVDLLITPFGVQYLIGAVEEYLLLQEFVPLALDREQTLGALTLLKNVTDGLPSDAAKEPRLAGLWPRLHEVVRRTLAWGDLGNRRPPESEITRGWFEESEHLERLKLSQQDPIELITVCGSVCTFRPKGTKGWYVRPMTIFEAKALANTLLHVLKLSGGQVDEVRLFFNACYGDRLEELEPDYLYIFDVVARILGPLSFQHALATAKSDQIATLLRIVSGVCWFALHAPPVLGDSKLSSAAASVTIRLFVALQELASQLRQQPQLGAVSALCSQFELTKLFRGAQQATIGDALTESIRALDVLGPKVKEIWNPDVRSWFQHLIGVMRPYFDQRDPRYDSLLGMPDDGNIVPGVRRQHEWEALYDDHVPQGGAAEWLALRPTLLFSYEVPALGNEFVKRLDNHFGARFVMWHCDACSSLLHGQWVSRFSERARLVCPGTGQSIEVPFEDMKSIDIDP</sequence>
<evidence type="ECO:0000313" key="2">
    <source>
        <dbReference type="Proteomes" id="UP000282195"/>
    </source>
</evidence>
<reference evidence="1 2" key="1">
    <citation type="submission" date="2018-10" db="EMBL/GenBank/DDBJ databases">
        <title>Rhizobium etli, R. leguminosarum and a new Rhizobium genospecies from Phaseolus dumosus.</title>
        <authorList>
            <person name="Ramirez-Puebla S.T."/>
            <person name="Rogel-Hernandez M.A."/>
            <person name="Guerrero G."/>
            <person name="Ormeno-Orrillo E."/>
            <person name="Martinez-Romero J.C."/>
            <person name="Negrete-Yankelevich S."/>
            <person name="Martinez-Romero E."/>
        </authorList>
    </citation>
    <scope>NUCLEOTIDE SEQUENCE [LARGE SCALE GENOMIC DNA]</scope>
    <source>
        <strain evidence="1 2">CCGE525</strain>
    </source>
</reference>
<dbReference type="OrthoDB" id="9824706at2"/>
<proteinExistence type="predicted"/>
<dbReference type="RefSeq" id="WP_120703034.1">
    <property type="nucleotide sequence ID" value="NZ_CP032694.1"/>
</dbReference>
<dbReference type="KEGG" id="rjg:CCGE525_03265"/>
<keyword evidence="2" id="KW-1185">Reference proteome</keyword>
<gene>
    <name evidence="1" type="ORF">CCGE525_03265</name>
</gene>
<dbReference type="AlphaFoldDB" id="A0A387FHW2"/>
<evidence type="ECO:0000313" key="1">
    <source>
        <dbReference type="EMBL" id="AYG57943.1"/>
    </source>
</evidence>
<organism evidence="1 2">
    <name type="scientific">Rhizobium jaguaris</name>
    <dbReference type="NCBI Taxonomy" id="1312183"/>
    <lineage>
        <taxon>Bacteria</taxon>
        <taxon>Pseudomonadati</taxon>
        <taxon>Pseudomonadota</taxon>
        <taxon>Alphaproteobacteria</taxon>
        <taxon>Hyphomicrobiales</taxon>
        <taxon>Rhizobiaceae</taxon>
        <taxon>Rhizobium/Agrobacterium group</taxon>
        <taxon>Rhizobium</taxon>
    </lineage>
</organism>
<accession>A0A387FHW2</accession>
<protein>
    <submittedName>
        <fullName evidence="1">Uncharacterized protein</fullName>
    </submittedName>
</protein>